<sequence length="471" mass="52814">MHSSKVLCFHINKLPLVCYVWQRRIISAPHSICNDVILVKSESFNHYRQQRQQQRIASTSAQHTSNNSNAKSTPPKHDWNRAVSEAERIVGYPTSFLSLRWLLSDEIANVALHLRKLVGSTHPLLKTAKHLLYNGKNTMQAWGLIVLLVSKAAGHSPSISDMEQDKSAGVLHTQRGLAEITEMIRISHLVHNVYDIAYSLVNLQRKTNSSIPEDSPTFEDMTFGNKIGLLTGDYLLGHASYELANLRNQEVVELIASAIRDFSESEFIGERDQQNNPLPSKPESNNISARNIGANNIDFDESDCARPLNISKVMGIPEKEWECRNILNAGSLLGKSCKATLKLAGQSEEMQRQAYLFGKHLSLAWQACLDAEPFQSTSLPIDCTFSLVSAPVLFHLEYDPILYDEIEKGKISIENVDYIKIHKAILQGPGLEKTKQLQRKHTTAAMRVLENFPPTDARTALENIILAMQDL</sequence>
<name>A0A1B0FBM7_GLOMM</name>
<feature type="compositionally biased region" description="Polar residues" evidence="1">
    <location>
        <begin position="50"/>
        <end position="72"/>
    </location>
</feature>
<dbReference type="AlphaFoldDB" id="A0A1B0FBM7"/>
<dbReference type="InterPro" id="IPR008949">
    <property type="entry name" value="Isoprenoid_synthase_dom_sf"/>
</dbReference>
<proteinExistence type="predicted"/>
<dbReference type="EMBL" id="CCAG010008960">
    <property type="status" value="NOT_ANNOTATED_CDS"/>
    <property type="molecule type" value="Genomic_DNA"/>
</dbReference>
<dbReference type="PANTHER" id="PTHR12001:SF55">
    <property type="entry name" value="ALL TRANS-POLYPRENYL-DIPHOSPHATE SYNTHASE PDSS2"/>
    <property type="match status" value="1"/>
</dbReference>
<dbReference type="GO" id="GO:0008299">
    <property type="term" value="P:isoprenoid biosynthetic process"/>
    <property type="evidence" value="ECO:0007669"/>
    <property type="project" value="TreeGrafter"/>
</dbReference>
<evidence type="ECO:0008006" key="4">
    <source>
        <dbReference type="Google" id="ProtNLM"/>
    </source>
</evidence>
<dbReference type="EnsemblMetazoa" id="GMOY000940-RA">
    <property type="protein sequence ID" value="GMOY000940-PA"/>
    <property type="gene ID" value="GMOY000940"/>
</dbReference>
<dbReference type="Gene3D" id="1.10.600.10">
    <property type="entry name" value="Farnesyl Diphosphate Synthase"/>
    <property type="match status" value="1"/>
</dbReference>
<dbReference type="SUPFAM" id="SSF48576">
    <property type="entry name" value="Terpenoid synthases"/>
    <property type="match status" value="1"/>
</dbReference>
<organism evidence="2 3">
    <name type="scientific">Glossina morsitans morsitans</name>
    <name type="common">Savannah tsetse fly</name>
    <dbReference type="NCBI Taxonomy" id="37546"/>
    <lineage>
        <taxon>Eukaryota</taxon>
        <taxon>Metazoa</taxon>
        <taxon>Ecdysozoa</taxon>
        <taxon>Arthropoda</taxon>
        <taxon>Hexapoda</taxon>
        <taxon>Insecta</taxon>
        <taxon>Pterygota</taxon>
        <taxon>Neoptera</taxon>
        <taxon>Endopterygota</taxon>
        <taxon>Diptera</taxon>
        <taxon>Brachycera</taxon>
        <taxon>Muscomorpha</taxon>
        <taxon>Hippoboscoidea</taxon>
        <taxon>Glossinidae</taxon>
        <taxon>Glossina</taxon>
    </lineage>
</organism>
<dbReference type="GO" id="GO:0006744">
    <property type="term" value="P:ubiquinone biosynthetic process"/>
    <property type="evidence" value="ECO:0007669"/>
    <property type="project" value="TreeGrafter"/>
</dbReference>
<feature type="region of interest" description="Disordered" evidence="1">
    <location>
        <begin position="50"/>
        <end position="78"/>
    </location>
</feature>
<keyword evidence="3" id="KW-1185">Reference proteome</keyword>
<dbReference type="STRING" id="37546.A0A1B0FBM7"/>
<evidence type="ECO:0000313" key="3">
    <source>
        <dbReference type="Proteomes" id="UP000092444"/>
    </source>
</evidence>
<evidence type="ECO:0000256" key="1">
    <source>
        <dbReference type="SAM" id="MobiDB-lite"/>
    </source>
</evidence>
<dbReference type="PhylomeDB" id="A0A1B0FBM7"/>
<dbReference type="Proteomes" id="UP000092444">
    <property type="component" value="Unassembled WGS sequence"/>
</dbReference>
<dbReference type="VEuPathDB" id="VectorBase:GMOY000940"/>
<protein>
    <recommendedName>
        <fullName evidence="4">Decaprenyl-diphosphate synthase subunit 2</fullName>
    </recommendedName>
</protein>
<evidence type="ECO:0000313" key="2">
    <source>
        <dbReference type="EnsemblMetazoa" id="GMOY000940-PA"/>
    </source>
</evidence>
<dbReference type="GO" id="GO:0005739">
    <property type="term" value="C:mitochondrion"/>
    <property type="evidence" value="ECO:0007669"/>
    <property type="project" value="TreeGrafter"/>
</dbReference>
<dbReference type="PANTHER" id="PTHR12001">
    <property type="entry name" value="GERANYLGERANYL PYROPHOSPHATE SYNTHASE"/>
    <property type="match status" value="1"/>
</dbReference>
<reference evidence="2" key="1">
    <citation type="submission" date="2020-05" db="UniProtKB">
        <authorList>
            <consortium name="EnsemblMetazoa"/>
        </authorList>
    </citation>
    <scope>IDENTIFICATION</scope>
    <source>
        <strain evidence="2">Yale</strain>
    </source>
</reference>
<dbReference type="GO" id="GO:1990234">
    <property type="term" value="C:transferase complex"/>
    <property type="evidence" value="ECO:0007669"/>
    <property type="project" value="TreeGrafter"/>
</dbReference>
<dbReference type="GO" id="GO:0004659">
    <property type="term" value="F:prenyltransferase activity"/>
    <property type="evidence" value="ECO:0007669"/>
    <property type="project" value="TreeGrafter"/>
</dbReference>
<accession>A0A1B0FBM7</accession>